<reference evidence="4 5" key="1">
    <citation type="submission" date="2016-12" db="EMBL/GenBank/DDBJ databases">
        <title>The whole genome sequencing and assembly of Bacillus cohnii DSM 6307T strain.</title>
        <authorList>
            <person name="Lee Y.-J."/>
            <person name="Yi H."/>
            <person name="Bahn Y.-S."/>
            <person name="Kim J.F."/>
            <person name="Lee D.-W."/>
        </authorList>
    </citation>
    <scope>NUCLEOTIDE SEQUENCE [LARGE SCALE GENOMIC DNA]</scope>
    <source>
        <strain evidence="4 5">DSM 6307</strain>
    </source>
</reference>
<gene>
    <name evidence="4" type="ORF">BC6307_12055</name>
</gene>
<protein>
    <submittedName>
        <fullName evidence="4">Thiol:disulfide interchange protein</fullName>
    </submittedName>
</protein>
<proteinExistence type="predicted"/>
<keyword evidence="1" id="KW-1015">Disulfide bond</keyword>
<dbReference type="AlphaFoldDB" id="A0A223KXX0"/>
<evidence type="ECO:0000313" key="5">
    <source>
        <dbReference type="Proteomes" id="UP000215224"/>
    </source>
</evidence>
<dbReference type="SUPFAM" id="SSF52833">
    <property type="entry name" value="Thioredoxin-like"/>
    <property type="match status" value="1"/>
</dbReference>
<dbReference type="InterPro" id="IPR036249">
    <property type="entry name" value="Thioredoxin-like_sf"/>
</dbReference>
<dbReference type="EMBL" id="CP018866">
    <property type="protein sequence ID" value="AST94336.1"/>
    <property type="molecule type" value="Genomic_DNA"/>
</dbReference>
<dbReference type="InterPro" id="IPR017937">
    <property type="entry name" value="Thioredoxin_CS"/>
</dbReference>
<keyword evidence="2" id="KW-0732">Signal</keyword>
<feature type="chain" id="PRO_5038676695" evidence="2">
    <location>
        <begin position="20"/>
        <end position="168"/>
    </location>
</feature>
<dbReference type="CDD" id="cd02966">
    <property type="entry name" value="TlpA_like_family"/>
    <property type="match status" value="1"/>
</dbReference>
<keyword evidence="5" id="KW-1185">Reference proteome</keyword>
<dbReference type="PANTHER" id="PTHR42852">
    <property type="entry name" value="THIOL:DISULFIDE INTERCHANGE PROTEIN DSBE"/>
    <property type="match status" value="1"/>
</dbReference>
<dbReference type="Proteomes" id="UP000215224">
    <property type="component" value="Chromosome"/>
</dbReference>
<dbReference type="Pfam" id="PF00578">
    <property type="entry name" value="AhpC-TSA"/>
    <property type="match status" value="1"/>
</dbReference>
<evidence type="ECO:0000313" key="4">
    <source>
        <dbReference type="EMBL" id="AST94336.1"/>
    </source>
</evidence>
<evidence type="ECO:0000259" key="3">
    <source>
        <dbReference type="PROSITE" id="PS51352"/>
    </source>
</evidence>
<feature type="signal peptide" evidence="2">
    <location>
        <begin position="1"/>
        <end position="19"/>
    </location>
</feature>
<accession>A0A223KXX0</accession>
<dbReference type="GO" id="GO:0016491">
    <property type="term" value="F:oxidoreductase activity"/>
    <property type="evidence" value="ECO:0007669"/>
    <property type="project" value="InterPro"/>
</dbReference>
<dbReference type="PANTHER" id="PTHR42852:SF1">
    <property type="entry name" value="THIOREDOXIN-LIKE PROTEIN YNEN"/>
    <property type="match status" value="1"/>
</dbReference>
<feature type="domain" description="Thioredoxin" evidence="3">
    <location>
        <begin position="31"/>
        <end position="168"/>
    </location>
</feature>
<dbReference type="InterPro" id="IPR013766">
    <property type="entry name" value="Thioredoxin_domain"/>
</dbReference>
<evidence type="ECO:0000256" key="2">
    <source>
        <dbReference type="SAM" id="SignalP"/>
    </source>
</evidence>
<dbReference type="STRING" id="1314751.GCA_001591425_02501"/>
<dbReference type="InterPro" id="IPR000866">
    <property type="entry name" value="AhpC/TSA"/>
</dbReference>
<organism evidence="4 5">
    <name type="scientific">Sutcliffiella cohnii</name>
    <dbReference type="NCBI Taxonomy" id="33932"/>
    <lineage>
        <taxon>Bacteria</taxon>
        <taxon>Bacillati</taxon>
        <taxon>Bacillota</taxon>
        <taxon>Bacilli</taxon>
        <taxon>Bacillales</taxon>
        <taxon>Bacillaceae</taxon>
        <taxon>Sutcliffiella</taxon>
    </lineage>
</organism>
<dbReference type="InterPro" id="IPR050553">
    <property type="entry name" value="Thioredoxin_ResA/DsbE_sf"/>
</dbReference>
<dbReference type="GO" id="GO:0016209">
    <property type="term" value="F:antioxidant activity"/>
    <property type="evidence" value="ECO:0007669"/>
    <property type="project" value="InterPro"/>
</dbReference>
<dbReference type="KEGG" id="bcoh:BC6307_12055"/>
<dbReference type="PROSITE" id="PS51352">
    <property type="entry name" value="THIOREDOXIN_2"/>
    <property type="match status" value="1"/>
</dbReference>
<dbReference type="PROSITE" id="PS00194">
    <property type="entry name" value="THIOREDOXIN_1"/>
    <property type="match status" value="1"/>
</dbReference>
<name>A0A223KXX0_9BACI</name>
<evidence type="ECO:0000256" key="1">
    <source>
        <dbReference type="ARBA" id="ARBA00023157"/>
    </source>
</evidence>
<dbReference type="Gene3D" id="3.40.30.10">
    <property type="entry name" value="Glutaredoxin"/>
    <property type="match status" value="1"/>
</dbReference>
<sequence length="168" mass="18986">MKKLLAVGLLLCLVGVALVQVFAEKDPNVGASVGDQAYDFDLAVLSGDQVKLSDYRGKKVIVNFWATWCGPCKDEMPEMQLYYEDYKDEVEILAVNITSSDTLENVEKFVEAGQFTYPILLDENRIFAYYEVLNMPATFFINEEGVISARHEGPLTYSMLDNYVNKIK</sequence>